<dbReference type="Proteomes" id="UP000236732">
    <property type="component" value="Unassembled WGS sequence"/>
</dbReference>
<proteinExistence type="predicted"/>
<evidence type="ECO:0000256" key="1">
    <source>
        <dbReference type="SAM" id="MobiDB-lite"/>
    </source>
</evidence>
<protein>
    <submittedName>
        <fullName evidence="2">Uncharacterized protein</fullName>
    </submittedName>
</protein>
<feature type="region of interest" description="Disordered" evidence="1">
    <location>
        <begin position="1"/>
        <end position="65"/>
    </location>
</feature>
<feature type="compositionally biased region" description="Low complexity" evidence="1">
    <location>
        <begin position="27"/>
        <end position="41"/>
    </location>
</feature>
<organism evidence="2 3">
    <name type="scientific">Nonomuraea solani</name>
    <dbReference type="NCBI Taxonomy" id="1144553"/>
    <lineage>
        <taxon>Bacteria</taxon>
        <taxon>Bacillati</taxon>
        <taxon>Actinomycetota</taxon>
        <taxon>Actinomycetes</taxon>
        <taxon>Streptosporangiales</taxon>
        <taxon>Streptosporangiaceae</taxon>
        <taxon>Nonomuraea</taxon>
    </lineage>
</organism>
<sequence length="118" mass="11274">MESGASPKSGAPAPKTGPSSAPSRPQAAGAAGKAPASGSKSETPGDDEPGGAKAGAGGKGGRQGTVKVIVGTRRYHSTACPLIRGAGDSGVETMTLAAAEAAGLTSCSVCQHDRETVG</sequence>
<evidence type="ECO:0000313" key="2">
    <source>
        <dbReference type="EMBL" id="SEG83823.1"/>
    </source>
</evidence>
<name>A0A1H6DGC3_9ACTN</name>
<reference evidence="2 3" key="1">
    <citation type="submission" date="2016-10" db="EMBL/GenBank/DDBJ databases">
        <authorList>
            <person name="de Groot N.N."/>
        </authorList>
    </citation>
    <scope>NUCLEOTIDE SEQUENCE [LARGE SCALE GENOMIC DNA]</scope>
    <source>
        <strain evidence="2 3">CGMCC 4.7037</strain>
    </source>
</reference>
<keyword evidence="3" id="KW-1185">Reference proteome</keyword>
<evidence type="ECO:0000313" key="3">
    <source>
        <dbReference type="Proteomes" id="UP000236732"/>
    </source>
</evidence>
<accession>A0A1H6DGC3</accession>
<gene>
    <name evidence="2" type="ORF">SAMN05444920_105263</name>
</gene>
<feature type="compositionally biased region" description="Gly residues" evidence="1">
    <location>
        <begin position="52"/>
        <end position="63"/>
    </location>
</feature>
<dbReference type="AlphaFoldDB" id="A0A1H6DGC3"/>
<dbReference type="EMBL" id="FNVT01000005">
    <property type="protein sequence ID" value="SEG83823.1"/>
    <property type="molecule type" value="Genomic_DNA"/>
</dbReference>